<comment type="caution">
    <text evidence="1">The sequence shown here is derived from an EMBL/GenBank/DDBJ whole genome shotgun (WGS) entry which is preliminary data.</text>
</comment>
<sequence length="286" mass="30293">MSRPRIVQTDDQIGFYWVTTGGVPISLADLVRFDSEPERLVPTHLEALDDALIIAAGRFGEVLGGGRRPGGPQEEQDLRELYRAIDRLCHEYEAALHATGLSAGVRGGQIIGTAALFGIRARLPLDLLGPAPLDGQLDDPGLGVVGGFGELHQVDPAQPGKGARWVVRTEEGQRYPATLSMLLFDSSGVNKDAALDEHRAALREVTTAAAAGEVEPLAAACAIDWLLYDWLMAHRDGPDSAAIELKGKSIDADATMIVRAAAASARARATVDPGLLELPAPARVSS</sequence>
<evidence type="ECO:0000313" key="1">
    <source>
        <dbReference type="EMBL" id="MFC5994632.1"/>
    </source>
</evidence>
<gene>
    <name evidence="1" type="ORF">ACFQE5_10475</name>
</gene>
<proteinExistence type="predicted"/>
<dbReference type="EMBL" id="JBHSQW010000023">
    <property type="protein sequence ID" value="MFC5994632.1"/>
    <property type="molecule type" value="Genomic_DNA"/>
</dbReference>
<keyword evidence="2" id="KW-1185">Reference proteome</keyword>
<organism evidence="1 2">
    <name type="scientific">Pseudonocardia hispaniensis</name>
    <dbReference type="NCBI Taxonomy" id="904933"/>
    <lineage>
        <taxon>Bacteria</taxon>
        <taxon>Bacillati</taxon>
        <taxon>Actinomycetota</taxon>
        <taxon>Actinomycetes</taxon>
        <taxon>Pseudonocardiales</taxon>
        <taxon>Pseudonocardiaceae</taxon>
        <taxon>Pseudonocardia</taxon>
    </lineage>
</organism>
<dbReference type="Proteomes" id="UP001596302">
    <property type="component" value="Unassembled WGS sequence"/>
</dbReference>
<dbReference type="RefSeq" id="WP_379584652.1">
    <property type="nucleotide sequence ID" value="NZ_JBHSQW010000023.1"/>
</dbReference>
<name>A0ABW1J1Y1_9PSEU</name>
<protein>
    <submittedName>
        <fullName evidence="1">Uncharacterized protein</fullName>
    </submittedName>
</protein>
<accession>A0ABW1J1Y1</accession>
<evidence type="ECO:0000313" key="2">
    <source>
        <dbReference type="Proteomes" id="UP001596302"/>
    </source>
</evidence>
<reference evidence="2" key="1">
    <citation type="journal article" date="2019" name="Int. J. Syst. Evol. Microbiol.">
        <title>The Global Catalogue of Microorganisms (GCM) 10K type strain sequencing project: providing services to taxonomists for standard genome sequencing and annotation.</title>
        <authorList>
            <consortium name="The Broad Institute Genomics Platform"/>
            <consortium name="The Broad Institute Genome Sequencing Center for Infectious Disease"/>
            <person name="Wu L."/>
            <person name="Ma J."/>
        </authorList>
    </citation>
    <scope>NUCLEOTIDE SEQUENCE [LARGE SCALE GENOMIC DNA]</scope>
    <source>
        <strain evidence="2">CCM 8391</strain>
    </source>
</reference>